<dbReference type="OrthoDB" id="2975at10239"/>
<reference evidence="2 3" key="1">
    <citation type="submission" date="2015-11" db="EMBL/GenBank/DDBJ databases">
        <authorList>
            <person name="Terry K."/>
            <person name="Dunbar D."/>
            <person name="Bradley K.W."/>
            <person name="Asai D.J."/>
            <person name="Bowman C.A."/>
            <person name="Russell D.A."/>
            <person name="Pope W.H."/>
            <person name="Jacobs-Sera D."/>
            <person name="Hendrix R.W."/>
            <person name="Hatfull G.F."/>
        </authorList>
    </citation>
    <scope>NUCLEOTIDE SEQUENCE [LARGE SCALE GENOMIC DNA]</scope>
</reference>
<dbReference type="KEGG" id="vg:40093078"/>
<feature type="region of interest" description="Disordered" evidence="1">
    <location>
        <begin position="414"/>
        <end position="438"/>
    </location>
</feature>
<evidence type="ECO:0000256" key="1">
    <source>
        <dbReference type="SAM" id="MobiDB-lite"/>
    </source>
</evidence>
<name>A0A0U4IMM7_9CAUD</name>
<organism evidence="2 3">
    <name type="scientific">Arthrobacter phage PrincessTrina</name>
    <dbReference type="NCBI Taxonomy" id="1772328"/>
    <lineage>
        <taxon>Viruses</taxon>
        <taxon>Duplodnaviria</taxon>
        <taxon>Heunggongvirae</taxon>
        <taxon>Uroviricota</taxon>
        <taxon>Caudoviricetes</taxon>
        <taxon>Klausavirus</taxon>
        <taxon>Klausavirus princesstrina</taxon>
    </lineage>
</organism>
<dbReference type="Pfam" id="PF06074">
    <property type="entry name" value="Portal_Mu"/>
    <property type="match status" value="1"/>
</dbReference>
<evidence type="ECO:0000313" key="2">
    <source>
        <dbReference type="EMBL" id="ALY09850.1"/>
    </source>
</evidence>
<keyword evidence="3" id="KW-1185">Reference proteome</keyword>
<accession>A0A0U4IMM7</accession>
<protein>
    <submittedName>
        <fullName evidence="2">Portal protein</fullName>
    </submittedName>
</protein>
<dbReference type="InterPro" id="IPR009279">
    <property type="entry name" value="Portal_Mu"/>
</dbReference>
<dbReference type="Proteomes" id="UP000229287">
    <property type="component" value="Segment"/>
</dbReference>
<proteinExistence type="predicted"/>
<dbReference type="RefSeq" id="YP_009616578.1">
    <property type="nucleotide sequence ID" value="NC_042053.1"/>
</dbReference>
<evidence type="ECO:0000313" key="3">
    <source>
        <dbReference type="Proteomes" id="UP000229287"/>
    </source>
</evidence>
<dbReference type="GeneID" id="40093078"/>
<dbReference type="EMBL" id="KU160660">
    <property type="protein sequence ID" value="ALY09850.1"/>
    <property type="molecule type" value="Genomic_DNA"/>
</dbReference>
<sequence length="474" mass="51965">MVKTAPTSAIGHPGGFRPSWRPGAPNIFEVDPFELTPELLWPQSVMVYDQMQKSDTQIGGTLRAMTLPILSANWDFDTEGVRPEVEALCRTELGIQKGGEARRRRRRQGIDWVEHCRQALKSIWYGHMPFEQIYEVGPAAPGQEATGLEQVVHLRKLDPRPPRTLTEIRVAADGGLAGIAQVPIELSPGVYKDRFIPVDRLVMYVNDRDGADWTGNSVLRQIYKNWYIKDMLIRLSAQIVERNGMGVPVMDFDESVEGATRAAAEQAVQDFRSGATAGLVKPKGVSFELIGVNGSTVDPIPHINMHDQAIAKGALAMFMDLGHDAGARSLGDTFVDFFTDSLQAVADSIAQTATEHIVRDLVEWNYGKDEPYPVLTPGELKNNKNVTAQTLTTLATAGIITPDGKLEKHVRTSLNLPDADPATARPKDAAATGKPPVEVSTVLPLSEGASDVDKMDHLMTRWAELKRGHQTHGS</sequence>
<gene>
    <name evidence="2" type="primary">4</name>
    <name evidence="2" type="ORF">PRINCESSTRINA_4</name>
</gene>